<comment type="caution">
    <text evidence="2">The sequence shown here is derived from an EMBL/GenBank/DDBJ whole genome shotgun (WGS) entry which is preliminary data.</text>
</comment>
<proteinExistence type="predicted"/>
<organism evidence="2 3">
    <name type="scientific">Cupriavidus yeoncheonensis</name>
    <dbReference type="NCBI Taxonomy" id="1462994"/>
    <lineage>
        <taxon>Bacteria</taxon>
        <taxon>Pseudomonadati</taxon>
        <taxon>Pseudomonadota</taxon>
        <taxon>Betaproteobacteria</taxon>
        <taxon>Burkholderiales</taxon>
        <taxon>Burkholderiaceae</taxon>
        <taxon>Cupriavidus</taxon>
    </lineage>
</organism>
<protein>
    <recommendedName>
        <fullName evidence="4">MFS transporter</fullName>
    </recommendedName>
</protein>
<feature type="chain" id="PRO_5037563820" description="MFS transporter" evidence="1">
    <location>
        <begin position="20"/>
        <end position="47"/>
    </location>
</feature>
<name>A0A916MVX1_9BURK</name>
<gene>
    <name evidence="2" type="ORF">LMG31506_03347</name>
</gene>
<evidence type="ECO:0008006" key="4">
    <source>
        <dbReference type="Google" id="ProtNLM"/>
    </source>
</evidence>
<sequence length="47" mass="4852">MPVMLIVLALRIVQGLTPAAGALFALPPNTGPDPADVSVAIERAMPR</sequence>
<accession>A0A916MVX1</accession>
<feature type="signal peptide" evidence="1">
    <location>
        <begin position="1"/>
        <end position="19"/>
    </location>
</feature>
<keyword evidence="3" id="KW-1185">Reference proteome</keyword>
<dbReference type="RefSeq" id="WP_211948282.1">
    <property type="nucleotide sequence ID" value="NZ_CAJPUY010000011.1"/>
</dbReference>
<keyword evidence="1" id="KW-0732">Signal</keyword>
<evidence type="ECO:0000313" key="2">
    <source>
        <dbReference type="EMBL" id="CAG2146197.1"/>
    </source>
</evidence>
<reference evidence="2" key="1">
    <citation type="submission" date="2021-03" db="EMBL/GenBank/DDBJ databases">
        <authorList>
            <person name="Peeters C."/>
        </authorList>
    </citation>
    <scope>NUCLEOTIDE SEQUENCE</scope>
    <source>
        <strain evidence="2">LMG 31506</strain>
    </source>
</reference>
<dbReference type="EMBL" id="CAJPUY010000011">
    <property type="protein sequence ID" value="CAG2146197.1"/>
    <property type="molecule type" value="Genomic_DNA"/>
</dbReference>
<dbReference type="AlphaFoldDB" id="A0A916MVX1"/>
<evidence type="ECO:0000256" key="1">
    <source>
        <dbReference type="SAM" id="SignalP"/>
    </source>
</evidence>
<dbReference type="Proteomes" id="UP000672934">
    <property type="component" value="Unassembled WGS sequence"/>
</dbReference>
<evidence type="ECO:0000313" key="3">
    <source>
        <dbReference type="Proteomes" id="UP000672934"/>
    </source>
</evidence>